<dbReference type="InterPro" id="IPR036425">
    <property type="entry name" value="MoaB/Mog-like_dom_sf"/>
</dbReference>
<evidence type="ECO:0000256" key="6">
    <source>
        <dbReference type="ARBA" id="ARBA00047317"/>
    </source>
</evidence>
<dbReference type="SMART" id="SM00852">
    <property type="entry name" value="MoCF_biosynth"/>
    <property type="match status" value="1"/>
</dbReference>
<organism evidence="9 10">
    <name type="scientific">Agromyces marinus</name>
    <dbReference type="NCBI Taxonomy" id="1389020"/>
    <lineage>
        <taxon>Bacteria</taxon>
        <taxon>Bacillati</taxon>
        <taxon>Actinomycetota</taxon>
        <taxon>Actinomycetes</taxon>
        <taxon>Micrococcales</taxon>
        <taxon>Microbacteriaceae</taxon>
        <taxon>Agromyces</taxon>
    </lineage>
</organism>
<comment type="similarity">
    <text evidence="3 7">Belongs to the MoeA family.</text>
</comment>
<dbReference type="InterPro" id="IPR036135">
    <property type="entry name" value="MoeA_linker/N_sf"/>
</dbReference>
<dbReference type="Gene3D" id="2.170.190.11">
    <property type="entry name" value="Molybdopterin biosynthesis moea protein, domain 3"/>
    <property type="match status" value="1"/>
</dbReference>
<keyword evidence="7" id="KW-0808">Transferase</keyword>
<dbReference type="PANTHER" id="PTHR10192:SF5">
    <property type="entry name" value="GEPHYRIN"/>
    <property type="match status" value="1"/>
</dbReference>
<proteinExistence type="inferred from homology"/>
<evidence type="ECO:0000256" key="7">
    <source>
        <dbReference type="RuleBase" id="RU365090"/>
    </source>
</evidence>
<accession>A0ABM8H2Y5</accession>
<dbReference type="SUPFAM" id="SSF63882">
    <property type="entry name" value="MoeA N-terminal region -like"/>
    <property type="match status" value="1"/>
</dbReference>
<dbReference type="Gene3D" id="2.40.340.10">
    <property type="entry name" value="MoeA, C-terminal, domain IV"/>
    <property type="match status" value="1"/>
</dbReference>
<evidence type="ECO:0000259" key="8">
    <source>
        <dbReference type="SMART" id="SM00852"/>
    </source>
</evidence>
<name>A0ABM8H2Y5_9MICO</name>
<dbReference type="SUPFAM" id="SSF63867">
    <property type="entry name" value="MoeA C-terminal domain-like"/>
    <property type="match status" value="1"/>
</dbReference>
<dbReference type="SUPFAM" id="SSF53218">
    <property type="entry name" value="Molybdenum cofactor biosynthesis proteins"/>
    <property type="match status" value="1"/>
</dbReference>
<dbReference type="PANTHER" id="PTHR10192">
    <property type="entry name" value="MOLYBDOPTERIN BIOSYNTHESIS PROTEIN"/>
    <property type="match status" value="1"/>
</dbReference>
<dbReference type="EC" id="2.10.1.1" evidence="7"/>
<keyword evidence="7" id="KW-0460">Magnesium</keyword>
<dbReference type="Pfam" id="PF03453">
    <property type="entry name" value="MoeA_N"/>
    <property type="match status" value="1"/>
</dbReference>
<dbReference type="InterPro" id="IPR038987">
    <property type="entry name" value="MoeA-like"/>
</dbReference>
<evidence type="ECO:0000313" key="10">
    <source>
        <dbReference type="Proteomes" id="UP001321477"/>
    </source>
</evidence>
<dbReference type="Gene3D" id="3.40.980.10">
    <property type="entry name" value="MoaB/Mog-like domain"/>
    <property type="match status" value="1"/>
</dbReference>
<comment type="function">
    <text evidence="1 7">Catalyzes the insertion of molybdate into adenylated molybdopterin with the concomitant release of AMP.</text>
</comment>
<dbReference type="InterPro" id="IPR001453">
    <property type="entry name" value="MoaB/Mog_dom"/>
</dbReference>
<evidence type="ECO:0000256" key="3">
    <source>
        <dbReference type="ARBA" id="ARBA00010763"/>
    </source>
</evidence>
<comment type="catalytic activity">
    <reaction evidence="6">
        <text>adenylyl-molybdopterin + molybdate = Mo-molybdopterin + AMP + H(+)</text>
        <dbReference type="Rhea" id="RHEA:35047"/>
        <dbReference type="ChEBI" id="CHEBI:15378"/>
        <dbReference type="ChEBI" id="CHEBI:36264"/>
        <dbReference type="ChEBI" id="CHEBI:62727"/>
        <dbReference type="ChEBI" id="CHEBI:71302"/>
        <dbReference type="ChEBI" id="CHEBI:456215"/>
        <dbReference type="EC" id="2.10.1.1"/>
    </reaction>
</comment>
<dbReference type="EMBL" id="AP027734">
    <property type="protein sequence ID" value="BDZ55159.1"/>
    <property type="molecule type" value="Genomic_DNA"/>
</dbReference>
<evidence type="ECO:0000256" key="1">
    <source>
        <dbReference type="ARBA" id="ARBA00002901"/>
    </source>
</evidence>
<dbReference type="Gene3D" id="3.90.105.10">
    <property type="entry name" value="Molybdopterin biosynthesis moea protein, domain 2"/>
    <property type="match status" value="1"/>
</dbReference>
<dbReference type="Proteomes" id="UP001321477">
    <property type="component" value="Chromosome"/>
</dbReference>
<evidence type="ECO:0000256" key="5">
    <source>
        <dbReference type="ARBA" id="ARBA00023150"/>
    </source>
</evidence>
<comment type="pathway">
    <text evidence="2 7">Cofactor biosynthesis; molybdopterin biosynthesis.</text>
</comment>
<protein>
    <recommendedName>
        <fullName evidence="7">Molybdopterin molybdenumtransferase</fullName>
        <ecNumber evidence="7">2.10.1.1</ecNumber>
    </recommendedName>
</protein>
<evidence type="ECO:0000256" key="2">
    <source>
        <dbReference type="ARBA" id="ARBA00005046"/>
    </source>
</evidence>
<dbReference type="CDD" id="cd00887">
    <property type="entry name" value="MoeA"/>
    <property type="match status" value="1"/>
</dbReference>
<feature type="domain" description="MoaB/Mog" evidence="8">
    <location>
        <begin position="185"/>
        <end position="320"/>
    </location>
</feature>
<comment type="cofactor">
    <cofactor evidence="7">
        <name>Mg(2+)</name>
        <dbReference type="ChEBI" id="CHEBI:18420"/>
    </cofactor>
</comment>
<gene>
    <name evidence="9" type="ORF">GCM10025870_22320</name>
</gene>
<keyword evidence="5 7" id="KW-0501">Molybdenum cofactor biosynthesis</keyword>
<dbReference type="Pfam" id="PF00994">
    <property type="entry name" value="MoCF_biosynth"/>
    <property type="match status" value="1"/>
</dbReference>
<evidence type="ECO:0000256" key="4">
    <source>
        <dbReference type="ARBA" id="ARBA00022505"/>
    </source>
</evidence>
<dbReference type="InterPro" id="IPR005111">
    <property type="entry name" value="MoeA_C_domain_IV"/>
</dbReference>
<dbReference type="InterPro" id="IPR005110">
    <property type="entry name" value="MoeA_linker/N"/>
</dbReference>
<keyword evidence="7" id="KW-0479">Metal-binding</keyword>
<dbReference type="InterPro" id="IPR036688">
    <property type="entry name" value="MoeA_C_domain_IV_sf"/>
</dbReference>
<keyword evidence="4 7" id="KW-0500">Molybdenum</keyword>
<reference evidence="10" key="1">
    <citation type="journal article" date="2019" name="Int. J. Syst. Evol. Microbiol.">
        <title>The Global Catalogue of Microorganisms (GCM) 10K type strain sequencing project: providing services to taxonomists for standard genome sequencing and annotation.</title>
        <authorList>
            <consortium name="The Broad Institute Genomics Platform"/>
            <consortium name="The Broad Institute Genome Sequencing Center for Infectious Disease"/>
            <person name="Wu L."/>
            <person name="Ma J."/>
        </authorList>
    </citation>
    <scope>NUCLEOTIDE SEQUENCE [LARGE SCALE GENOMIC DNA]</scope>
    <source>
        <strain evidence="10">NBRC 109019</strain>
    </source>
</reference>
<evidence type="ECO:0000313" key="9">
    <source>
        <dbReference type="EMBL" id="BDZ55159.1"/>
    </source>
</evidence>
<sequence>MTVRPTVTEAVDWAAARRIAAAAAPRPAAERVGLADALGRTLAAPLVTALDLPHYASSAMDGWAVRGPAPWRLIGPAGAPGAGEPGLGIGIGEAQRIVTGGVVPRGADAVLRAEAGRVDRGTLEPVGEVGLRDVREGRHIRLGGSEARAGDRLLEAGTPLTPPRIALAAATGADVIEVVRRPRVAVVLTGDEVVESGVPGPGRVRDSFRVALPAALRALGAEVVGVARVPDDAAATRAAMTSADADLVVSTGGTGRSDADHVRAALADLGADLLVPSVAIRPGGPTLLARIADRLVLGLPGNPLAAMLGLLAVGGPLLHAWSGAGPADAAAGQVRAGTALDGGSGVTALVPAVLGPDGSAVPTGYHGAGMLRGLAGAEVVLVVPPDGVGAGDAVTTLRLPWAG</sequence>
<keyword evidence="10" id="KW-1185">Reference proteome</keyword>
<dbReference type="Pfam" id="PF03454">
    <property type="entry name" value="MoeA_C"/>
    <property type="match status" value="1"/>
</dbReference>